<name>A0A2T0LSV3_9PSEU</name>
<evidence type="ECO:0000313" key="3">
    <source>
        <dbReference type="Proteomes" id="UP000238362"/>
    </source>
</evidence>
<dbReference type="Proteomes" id="UP000238362">
    <property type="component" value="Unassembled WGS sequence"/>
</dbReference>
<evidence type="ECO:0000259" key="1">
    <source>
        <dbReference type="SMART" id="SM00943"/>
    </source>
</evidence>
<sequence length="297" mass="33387">MRTRERYLSVATDYISHGVPVFVAEPNYDPEPEFWYPKGWQESQVDTSVLRAWFPTSAICAVTGVKFDVIDVDPRNGGDKSLALLREANVLPPVKGSVSTPGGGQHLYVPPSGLRKITDLWPGIDYQAGDKYGVGRGFVFVPGTYRRKYGYKGYEPIEPIDWEGLASPTDEDRERQRRWLQTVFDRHKTHKGTYRVSTDPNYSGGRLTDEQTSFLAREFYRWLVWLKQAIPGNRNVRLYKVARVAGGLISGSGLDEDVATERLLTIALDLGLTDKEAKDTIKSGVNSGKYQKICLFG</sequence>
<keyword evidence="3" id="KW-1185">Reference proteome</keyword>
<proteinExistence type="predicted"/>
<dbReference type="SMART" id="SM00943">
    <property type="entry name" value="Prim-Pol"/>
    <property type="match status" value="1"/>
</dbReference>
<evidence type="ECO:0000313" key="2">
    <source>
        <dbReference type="EMBL" id="PRX46750.1"/>
    </source>
</evidence>
<dbReference type="Pfam" id="PF09250">
    <property type="entry name" value="Prim-Pol"/>
    <property type="match status" value="1"/>
</dbReference>
<dbReference type="EMBL" id="PVNH01000007">
    <property type="protein sequence ID" value="PRX46750.1"/>
    <property type="molecule type" value="Genomic_DNA"/>
</dbReference>
<comment type="caution">
    <text evidence="2">The sequence shown here is derived from an EMBL/GenBank/DDBJ whole genome shotgun (WGS) entry which is preliminary data.</text>
</comment>
<organism evidence="2 3">
    <name type="scientific">Prauserella shujinwangii</name>
    <dbReference type="NCBI Taxonomy" id="1453103"/>
    <lineage>
        <taxon>Bacteria</taxon>
        <taxon>Bacillati</taxon>
        <taxon>Actinomycetota</taxon>
        <taxon>Actinomycetes</taxon>
        <taxon>Pseudonocardiales</taxon>
        <taxon>Pseudonocardiaceae</taxon>
        <taxon>Prauserella</taxon>
    </lineage>
</organism>
<dbReference type="SUPFAM" id="SSF56747">
    <property type="entry name" value="Prim-pol domain"/>
    <property type="match status" value="1"/>
</dbReference>
<protein>
    <submittedName>
        <fullName evidence="2">Bifunctional DNA primase/polymerase-like protein</fullName>
    </submittedName>
</protein>
<accession>A0A2T0LSV3</accession>
<dbReference type="InterPro" id="IPR015330">
    <property type="entry name" value="DNA_primase/pol_bifunc_N"/>
</dbReference>
<dbReference type="AlphaFoldDB" id="A0A2T0LSV3"/>
<reference evidence="2 3" key="1">
    <citation type="submission" date="2018-03" db="EMBL/GenBank/DDBJ databases">
        <title>Genomic Encyclopedia of Type Strains, Phase III (KMG-III): the genomes of soil and plant-associated and newly described type strains.</title>
        <authorList>
            <person name="Whitman W."/>
        </authorList>
    </citation>
    <scope>NUCLEOTIDE SEQUENCE [LARGE SCALE GENOMIC DNA]</scope>
    <source>
        <strain evidence="2 3">CGMCC 4.7125</strain>
    </source>
</reference>
<feature type="domain" description="DNA primase/polymerase bifunctional N-terminal" evidence="1">
    <location>
        <begin position="11"/>
        <end position="163"/>
    </location>
</feature>
<gene>
    <name evidence="2" type="ORF">B0I33_107328</name>
</gene>